<evidence type="ECO:0000313" key="2">
    <source>
        <dbReference type="EMBL" id="KAJ1215443.1"/>
    </source>
</evidence>
<protein>
    <submittedName>
        <fullName evidence="2">Uncharacterized protein</fullName>
    </submittedName>
</protein>
<feature type="compositionally biased region" description="Basic and acidic residues" evidence="1">
    <location>
        <begin position="59"/>
        <end position="71"/>
    </location>
</feature>
<feature type="compositionally biased region" description="Basic and acidic residues" evidence="1">
    <location>
        <begin position="102"/>
        <end position="133"/>
    </location>
</feature>
<feature type="compositionally biased region" description="Basic and acidic residues" evidence="1">
    <location>
        <begin position="77"/>
        <end position="86"/>
    </location>
</feature>
<feature type="region of interest" description="Disordered" evidence="1">
    <location>
        <begin position="1"/>
        <end position="133"/>
    </location>
</feature>
<dbReference type="AlphaFoldDB" id="A0AAV7WQF6"/>
<comment type="caution">
    <text evidence="2">The sequence shown here is derived from an EMBL/GenBank/DDBJ whole genome shotgun (WGS) entry which is preliminary data.</text>
</comment>
<proteinExistence type="predicted"/>
<feature type="compositionally biased region" description="Basic residues" evidence="1">
    <location>
        <begin position="16"/>
        <end position="25"/>
    </location>
</feature>
<accession>A0AAV7WQF6</accession>
<reference evidence="2" key="1">
    <citation type="journal article" date="2022" name="bioRxiv">
        <title>Sequencing and chromosome-scale assembly of the giantPleurodeles waltlgenome.</title>
        <authorList>
            <person name="Brown T."/>
            <person name="Elewa A."/>
            <person name="Iarovenko S."/>
            <person name="Subramanian E."/>
            <person name="Araus A.J."/>
            <person name="Petzold A."/>
            <person name="Susuki M."/>
            <person name="Suzuki K.-i.T."/>
            <person name="Hayashi T."/>
            <person name="Toyoda A."/>
            <person name="Oliveira C."/>
            <person name="Osipova E."/>
            <person name="Leigh N.D."/>
            <person name="Simon A."/>
            <person name="Yun M.H."/>
        </authorList>
    </citation>
    <scope>NUCLEOTIDE SEQUENCE</scope>
    <source>
        <strain evidence="2">20211129_DDA</strain>
        <tissue evidence="2">Liver</tissue>
    </source>
</reference>
<evidence type="ECO:0000313" key="3">
    <source>
        <dbReference type="Proteomes" id="UP001066276"/>
    </source>
</evidence>
<sequence>MEISYHLHHNPEAARRRPTKGKKQTRQNQKTMPEKQGKTAHVENKRCLTADGPCPGGKRQAEGDDYFEPHHHALQMEAKEKDDDVSQHASPGGCVQNKQNHRHPEEKTTKDPTEDHQELERKTEGPYGAKKDT</sequence>
<keyword evidence="3" id="KW-1185">Reference proteome</keyword>
<evidence type="ECO:0000256" key="1">
    <source>
        <dbReference type="SAM" id="MobiDB-lite"/>
    </source>
</evidence>
<feature type="compositionally biased region" description="Basic and acidic residues" evidence="1">
    <location>
        <begin position="32"/>
        <end position="48"/>
    </location>
</feature>
<gene>
    <name evidence="2" type="ORF">NDU88_003052</name>
</gene>
<dbReference type="EMBL" id="JANPWB010000001">
    <property type="protein sequence ID" value="KAJ1215443.1"/>
    <property type="molecule type" value="Genomic_DNA"/>
</dbReference>
<organism evidence="2 3">
    <name type="scientific">Pleurodeles waltl</name>
    <name type="common">Iberian ribbed newt</name>
    <dbReference type="NCBI Taxonomy" id="8319"/>
    <lineage>
        <taxon>Eukaryota</taxon>
        <taxon>Metazoa</taxon>
        <taxon>Chordata</taxon>
        <taxon>Craniata</taxon>
        <taxon>Vertebrata</taxon>
        <taxon>Euteleostomi</taxon>
        <taxon>Amphibia</taxon>
        <taxon>Batrachia</taxon>
        <taxon>Caudata</taxon>
        <taxon>Salamandroidea</taxon>
        <taxon>Salamandridae</taxon>
        <taxon>Pleurodelinae</taxon>
        <taxon>Pleurodeles</taxon>
    </lineage>
</organism>
<dbReference type="Proteomes" id="UP001066276">
    <property type="component" value="Chromosome 1_1"/>
</dbReference>
<name>A0AAV7WQF6_PLEWA</name>